<dbReference type="InterPro" id="IPR024072">
    <property type="entry name" value="DHFR-like_dom_sf"/>
</dbReference>
<dbReference type="Proteomes" id="UP001476950">
    <property type="component" value="Unassembled WGS sequence"/>
</dbReference>
<evidence type="ECO:0000313" key="3">
    <source>
        <dbReference type="Proteomes" id="UP001476950"/>
    </source>
</evidence>
<name>A0ABV0KJX1_9CYAN</name>
<sequence>MRRIILFIAASLDGYIARPSGEVDWLFTDQDYGYTEFLASVDTVLMGRKTYEQVLTFGEFPYQEKQSYVFSRDPGFDASPHAETVRTDIKAFVETLRQSNGKDIWLVGGAALIYPFLKHELLDELILSVHPILLGSGIPLFSETDLTTPLQCLASHCYDSGLVQMKYQVLKRGG</sequence>
<gene>
    <name evidence="2" type="ORF">NDI38_13920</name>
</gene>
<protein>
    <submittedName>
        <fullName evidence="2">Dihydrofolate reductase family protein</fullName>
    </submittedName>
</protein>
<evidence type="ECO:0000313" key="2">
    <source>
        <dbReference type="EMBL" id="MEP1059539.1"/>
    </source>
</evidence>
<comment type="caution">
    <text evidence="2">The sequence shown here is derived from an EMBL/GenBank/DDBJ whole genome shotgun (WGS) entry which is preliminary data.</text>
</comment>
<keyword evidence="3" id="KW-1185">Reference proteome</keyword>
<dbReference type="Pfam" id="PF01872">
    <property type="entry name" value="RibD_C"/>
    <property type="match status" value="1"/>
</dbReference>
<dbReference type="PANTHER" id="PTHR38011:SF11">
    <property type="entry name" value="2,5-DIAMINO-6-RIBOSYLAMINO-4(3H)-PYRIMIDINONE 5'-PHOSPHATE REDUCTASE"/>
    <property type="match status" value="1"/>
</dbReference>
<accession>A0ABV0KJX1</accession>
<reference evidence="2 3" key="1">
    <citation type="submission" date="2022-04" db="EMBL/GenBank/DDBJ databases">
        <title>Positive selection, recombination, and allopatry shape intraspecific diversity of widespread and dominant cyanobacteria.</title>
        <authorList>
            <person name="Wei J."/>
            <person name="Shu W."/>
            <person name="Hu C."/>
        </authorList>
    </citation>
    <scope>NUCLEOTIDE SEQUENCE [LARGE SCALE GENOMIC DNA]</scope>
    <source>
        <strain evidence="2 3">AS-A4</strain>
    </source>
</reference>
<feature type="domain" description="Bacterial bifunctional deaminase-reductase C-terminal" evidence="1">
    <location>
        <begin position="3"/>
        <end position="162"/>
    </location>
</feature>
<dbReference type="PANTHER" id="PTHR38011">
    <property type="entry name" value="DIHYDROFOLATE REDUCTASE FAMILY PROTEIN (AFU_ORTHOLOGUE AFUA_8G06820)"/>
    <property type="match status" value="1"/>
</dbReference>
<proteinExistence type="predicted"/>
<evidence type="ECO:0000259" key="1">
    <source>
        <dbReference type="Pfam" id="PF01872"/>
    </source>
</evidence>
<dbReference type="InterPro" id="IPR050765">
    <property type="entry name" value="Riboflavin_Biosynth_HTPR"/>
</dbReference>
<dbReference type="RefSeq" id="WP_190446503.1">
    <property type="nucleotide sequence ID" value="NZ_JAMPLM010000011.1"/>
</dbReference>
<dbReference type="SUPFAM" id="SSF53597">
    <property type="entry name" value="Dihydrofolate reductase-like"/>
    <property type="match status" value="1"/>
</dbReference>
<organism evidence="2 3">
    <name type="scientific">Stenomitos frigidus AS-A4</name>
    <dbReference type="NCBI Taxonomy" id="2933935"/>
    <lineage>
        <taxon>Bacteria</taxon>
        <taxon>Bacillati</taxon>
        <taxon>Cyanobacteriota</taxon>
        <taxon>Cyanophyceae</taxon>
        <taxon>Leptolyngbyales</taxon>
        <taxon>Leptolyngbyaceae</taxon>
        <taxon>Stenomitos</taxon>
    </lineage>
</organism>
<dbReference type="InterPro" id="IPR002734">
    <property type="entry name" value="RibDG_C"/>
</dbReference>
<dbReference type="EMBL" id="JAMPLM010000011">
    <property type="protein sequence ID" value="MEP1059539.1"/>
    <property type="molecule type" value="Genomic_DNA"/>
</dbReference>
<dbReference type="Gene3D" id="3.40.430.10">
    <property type="entry name" value="Dihydrofolate Reductase, subunit A"/>
    <property type="match status" value="1"/>
</dbReference>